<dbReference type="InterPro" id="IPR033985">
    <property type="entry name" value="SusD-like_N"/>
</dbReference>
<dbReference type="GO" id="GO:0009279">
    <property type="term" value="C:cell outer membrane"/>
    <property type="evidence" value="ECO:0007669"/>
    <property type="project" value="UniProtKB-SubCell"/>
</dbReference>
<dbReference type="Pfam" id="PF14322">
    <property type="entry name" value="SusD-like_3"/>
    <property type="match status" value="1"/>
</dbReference>
<keyword evidence="4" id="KW-0472">Membrane</keyword>
<dbReference type="Proteomes" id="UP000422221">
    <property type="component" value="Unassembled WGS sequence"/>
</dbReference>
<dbReference type="InterPro" id="IPR012944">
    <property type="entry name" value="SusD_RagB_dom"/>
</dbReference>
<evidence type="ECO:0000313" key="8">
    <source>
        <dbReference type="EMBL" id="KAA3770623.1"/>
    </source>
</evidence>
<keyword evidence="3" id="KW-0732">Signal</keyword>
<evidence type="ECO:0000313" key="9">
    <source>
        <dbReference type="Proteomes" id="UP000422221"/>
    </source>
</evidence>
<comment type="similarity">
    <text evidence="2">Belongs to the SusD family.</text>
</comment>
<sequence>MKKLISILLCGALTFTSCSDFLDTDSPSKQSSEVVFETESMAKAALMGIYSSLCGTYAYGQKLSVNWQGVSDIETNRGFSDTGYIDKTGDSGAGNFWCNWYNKTTQWGELFKLTELASTAVDGIRKSSLLGSSDVMKRYLGEALVLRSMGYFELLRWWGDIPFKDEPSKSDLSNVYMNKTDKDIAYAAIVKDMQEAIEYLPWLGEESEYNCERITKGFAKGLLARIALFAGGWSVRDGNQFSDANVEHHPDIEEINGYYVGRPKNWRDFYEIAEQQCAEMIGDPENPHALDPDFGNIWKTVCHLDYNKFNENLFEVGFGLGQNGDIGSLMGYSLGANTQYGSRGFGGSYVATTGYYFYSFDREDLRRDYGATWFSYTSENKEKMGNDILTVMLGKWNFFWTNDTYKSMHKTANSRISTGINWIVMRYSDVLLMFAEARNALVGADEVSTVAKISARQALEQVRERAFGAGSPKVKEYDPDFFEAIVNERAWEFGGEAIRKQDLVRWGLLDKKIEDMKRALCYMMDGSKPVTIFDKTYQPADIPTMVYYKFKDDNEFIDINSINFYEELPANPDETVYQEAKWCSKNFEKPEKGDKTPHVDGPVKVLLAATGLMADYDYSSLFGELQHGSEISSRFVQYEVGNKTCNYRHVYAIYYEDIYESKGYLSNSYGY</sequence>
<dbReference type="EMBL" id="VWMK01000001">
    <property type="protein sequence ID" value="KAA3770623.1"/>
    <property type="molecule type" value="Genomic_DNA"/>
</dbReference>
<keyword evidence="5" id="KW-0998">Cell outer membrane</keyword>
<gene>
    <name evidence="8" type="ORF">F3F73_01345</name>
</gene>
<comment type="subcellular location">
    <subcellularLocation>
        <location evidence="1">Cell outer membrane</location>
    </subcellularLocation>
</comment>
<reference evidence="8 9" key="1">
    <citation type="journal article" date="2019" name="Nat. Med.">
        <title>A library of human gut bacterial isolates paired with longitudinal multiomics data enables mechanistic microbiome research.</title>
        <authorList>
            <person name="Poyet M."/>
            <person name="Groussin M."/>
            <person name="Gibbons S.M."/>
            <person name="Avila-Pacheco J."/>
            <person name="Jiang X."/>
            <person name="Kearney S.M."/>
            <person name="Perrotta A.R."/>
            <person name="Berdy B."/>
            <person name="Zhao S."/>
            <person name="Lieberman T.D."/>
            <person name="Swanson P.K."/>
            <person name="Smith M."/>
            <person name="Roesemann S."/>
            <person name="Alexander J.E."/>
            <person name="Rich S.A."/>
            <person name="Livny J."/>
            <person name="Vlamakis H."/>
            <person name="Clish C."/>
            <person name="Bullock K."/>
            <person name="Deik A."/>
            <person name="Scott J."/>
            <person name="Pierce K.A."/>
            <person name="Xavier R.J."/>
            <person name="Alm E.J."/>
        </authorList>
    </citation>
    <scope>NUCLEOTIDE SEQUENCE [LARGE SCALE GENOMIC DNA]</scope>
    <source>
        <strain evidence="8 9">BIOML-A10</strain>
    </source>
</reference>
<name>A0A7J4XPC4_9BACE</name>
<evidence type="ECO:0000259" key="6">
    <source>
        <dbReference type="Pfam" id="PF07980"/>
    </source>
</evidence>
<dbReference type="Pfam" id="PF07980">
    <property type="entry name" value="SusD_RagB"/>
    <property type="match status" value="1"/>
</dbReference>
<organism evidence="8 9">
    <name type="scientific">Bacteroides salyersiae</name>
    <dbReference type="NCBI Taxonomy" id="291644"/>
    <lineage>
        <taxon>Bacteria</taxon>
        <taxon>Pseudomonadati</taxon>
        <taxon>Bacteroidota</taxon>
        <taxon>Bacteroidia</taxon>
        <taxon>Bacteroidales</taxon>
        <taxon>Bacteroidaceae</taxon>
        <taxon>Bacteroides</taxon>
    </lineage>
</organism>
<evidence type="ECO:0000256" key="3">
    <source>
        <dbReference type="ARBA" id="ARBA00022729"/>
    </source>
</evidence>
<dbReference type="Gene3D" id="1.25.40.390">
    <property type="match status" value="1"/>
</dbReference>
<accession>A0A7J4XPC4</accession>
<dbReference type="RefSeq" id="WP_055293578.1">
    <property type="nucleotide sequence ID" value="NZ_CAXSTI010000005.1"/>
</dbReference>
<protein>
    <submittedName>
        <fullName evidence="8">RagB/SusD family nutrient uptake outer membrane protein</fullName>
    </submittedName>
</protein>
<feature type="domain" description="SusD-like N-terminal" evidence="7">
    <location>
        <begin position="20"/>
        <end position="228"/>
    </location>
</feature>
<dbReference type="AlphaFoldDB" id="A0A7J4XPC4"/>
<proteinExistence type="inferred from homology"/>
<evidence type="ECO:0000259" key="7">
    <source>
        <dbReference type="Pfam" id="PF14322"/>
    </source>
</evidence>
<evidence type="ECO:0000256" key="1">
    <source>
        <dbReference type="ARBA" id="ARBA00004442"/>
    </source>
</evidence>
<feature type="domain" description="RagB/SusD" evidence="6">
    <location>
        <begin position="372"/>
        <end position="537"/>
    </location>
</feature>
<dbReference type="PROSITE" id="PS51257">
    <property type="entry name" value="PROKAR_LIPOPROTEIN"/>
    <property type="match status" value="1"/>
</dbReference>
<evidence type="ECO:0000256" key="5">
    <source>
        <dbReference type="ARBA" id="ARBA00023237"/>
    </source>
</evidence>
<dbReference type="InterPro" id="IPR011990">
    <property type="entry name" value="TPR-like_helical_dom_sf"/>
</dbReference>
<comment type="caution">
    <text evidence="8">The sequence shown here is derived from an EMBL/GenBank/DDBJ whole genome shotgun (WGS) entry which is preliminary data.</text>
</comment>
<dbReference type="GeneID" id="93115936"/>
<evidence type="ECO:0000256" key="2">
    <source>
        <dbReference type="ARBA" id="ARBA00006275"/>
    </source>
</evidence>
<evidence type="ECO:0000256" key="4">
    <source>
        <dbReference type="ARBA" id="ARBA00023136"/>
    </source>
</evidence>
<dbReference type="SUPFAM" id="SSF48452">
    <property type="entry name" value="TPR-like"/>
    <property type="match status" value="1"/>
</dbReference>